<evidence type="ECO:0000256" key="1">
    <source>
        <dbReference type="ARBA" id="ARBA00004651"/>
    </source>
</evidence>
<comment type="subcellular location">
    <subcellularLocation>
        <location evidence="1">Cell membrane</location>
        <topology evidence="1">Multi-pass membrane protein</topology>
    </subcellularLocation>
</comment>
<feature type="transmembrane region" description="Helical" evidence="6">
    <location>
        <begin position="98"/>
        <end position="115"/>
    </location>
</feature>
<organism evidence="7 8">
    <name type="scientific">Hydrogenoanaerobacterium saccharovorans</name>
    <dbReference type="NCBI Taxonomy" id="474960"/>
    <lineage>
        <taxon>Bacteria</taxon>
        <taxon>Bacillati</taxon>
        <taxon>Bacillota</taxon>
        <taxon>Clostridia</taxon>
        <taxon>Eubacteriales</taxon>
        <taxon>Oscillospiraceae</taxon>
        <taxon>Hydrogenoanaerobacterium</taxon>
    </lineage>
</organism>
<reference evidence="7 8" key="1">
    <citation type="submission" date="2016-10" db="EMBL/GenBank/DDBJ databases">
        <authorList>
            <person name="de Groot N.N."/>
        </authorList>
    </citation>
    <scope>NUCLEOTIDE SEQUENCE [LARGE SCALE GENOMIC DNA]</scope>
    <source>
        <strain evidence="7 8">CGMCC 1.5070</strain>
    </source>
</reference>
<evidence type="ECO:0000256" key="6">
    <source>
        <dbReference type="SAM" id="Phobius"/>
    </source>
</evidence>
<dbReference type="CDD" id="cd06580">
    <property type="entry name" value="TM_PBP1_transp_TpRbsC_like"/>
    <property type="match status" value="1"/>
</dbReference>
<keyword evidence="3 6" id="KW-0812">Transmembrane</keyword>
<dbReference type="OrthoDB" id="45037at2"/>
<sequence length="374" mass="40267">MLKNNKHADTAKLWLKSSINELGQPLFAIAAGMLIGAIIILAMGESIFEIYGAMFQGGFGTSFYFLATLTRAIPIILCGLGAAFAWRAGYINIGGEGQLIFGGFVTAVSALYLPFRGVIGAVIAIALGMLAGGLYALLAAWLDDRFGVILVISTLMFNYIANYITYYFVSFPLKDNTGDGLVAKTLTIDKSMWIPRLGIVKGSTFHYGFFLAILVMVIILFIIKKTTFGYESRMGGLNKCFAEYGGVKRTKVMFITMFCSGAICAFGGSIEVLGLKHVYMHDMLRSPSYAWTGLMAALIANLNPIGTVICAIFLAGIQTGGAAIERSTNVPLEITMVIQAVITLLVSAKLLNHAIKVRKVKLTQSAEGGAQNEH</sequence>
<keyword evidence="4 6" id="KW-1133">Transmembrane helix</keyword>
<accession>A0A1H8D5S9</accession>
<evidence type="ECO:0000313" key="7">
    <source>
        <dbReference type="EMBL" id="SEN02552.1"/>
    </source>
</evidence>
<evidence type="ECO:0000256" key="3">
    <source>
        <dbReference type="ARBA" id="ARBA00022692"/>
    </source>
</evidence>
<feature type="transmembrane region" description="Helical" evidence="6">
    <location>
        <begin position="205"/>
        <end position="223"/>
    </location>
</feature>
<protein>
    <submittedName>
        <fullName evidence="7">Nucleoside ABC transporter membrane protein</fullName>
    </submittedName>
</protein>
<dbReference type="AlphaFoldDB" id="A0A1H8D5S9"/>
<evidence type="ECO:0000256" key="5">
    <source>
        <dbReference type="ARBA" id="ARBA00023136"/>
    </source>
</evidence>
<dbReference type="Proteomes" id="UP000199158">
    <property type="component" value="Unassembled WGS sequence"/>
</dbReference>
<feature type="transmembrane region" description="Helical" evidence="6">
    <location>
        <begin position="252"/>
        <end position="270"/>
    </location>
</feature>
<dbReference type="STRING" id="474960.SAMN05216180_2529"/>
<dbReference type="InterPro" id="IPR001851">
    <property type="entry name" value="ABC_transp_permease"/>
</dbReference>
<feature type="transmembrane region" description="Helical" evidence="6">
    <location>
        <begin position="63"/>
        <end position="86"/>
    </location>
</feature>
<keyword evidence="2" id="KW-1003">Cell membrane</keyword>
<feature type="transmembrane region" description="Helical" evidence="6">
    <location>
        <begin position="148"/>
        <end position="169"/>
    </location>
</feature>
<dbReference type="Pfam" id="PF02653">
    <property type="entry name" value="BPD_transp_2"/>
    <property type="match status" value="1"/>
</dbReference>
<feature type="transmembrane region" description="Helical" evidence="6">
    <location>
        <begin position="121"/>
        <end position="141"/>
    </location>
</feature>
<evidence type="ECO:0000313" key="8">
    <source>
        <dbReference type="Proteomes" id="UP000199158"/>
    </source>
</evidence>
<evidence type="ECO:0000256" key="4">
    <source>
        <dbReference type="ARBA" id="ARBA00022989"/>
    </source>
</evidence>
<proteinExistence type="predicted"/>
<dbReference type="GO" id="GO:0022857">
    <property type="term" value="F:transmembrane transporter activity"/>
    <property type="evidence" value="ECO:0007669"/>
    <property type="project" value="InterPro"/>
</dbReference>
<evidence type="ECO:0000256" key="2">
    <source>
        <dbReference type="ARBA" id="ARBA00022475"/>
    </source>
</evidence>
<name>A0A1H8D5S9_9FIRM</name>
<dbReference type="EMBL" id="FOCG01000002">
    <property type="protein sequence ID" value="SEN02552.1"/>
    <property type="molecule type" value="Genomic_DNA"/>
</dbReference>
<feature type="transmembrane region" description="Helical" evidence="6">
    <location>
        <begin position="290"/>
        <end position="317"/>
    </location>
</feature>
<dbReference type="RefSeq" id="WP_092755707.1">
    <property type="nucleotide sequence ID" value="NZ_FOCG01000002.1"/>
</dbReference>
<dbReference type="PANTHER" id="PTHR47089">
    <property type="entry name" value="ABC TRANSPORTER, PERMEASE PROTEIN"/>
    <property type="match status" value="1"/>
</dbReference>
<keyword evidence="5 6" id="KW-0472">Membrane</keyword>
<feature type="transmembrane region" description="Helical" evidence="6">
    <location>
        <begin position="21"/>
        <end position="43"/>
    </location>
</feature>
<dbReference type="GO" id="GO:0005886">
    <property type="term" value="C:plasma membrane"/>
    <property type="evidence" value="ECO:0007669"/>
    <property type="project" value="UniProtKB-SubCell"/>
</dbReference>
<keyword evidence="8" id="KW-1185">Reference proteome</keyword>
<dbReference type="PANTHER" id="PTHR47089:SF1">
    <property type="entry name" value="GUANOSINE ABC TRANSPORTER PERMEASE PROTEIN NUPP"/>
    <property type="match status" value="1"/>
</dbReference>
<gene>
    <name evidence="7" type="ORF">SAMN05216180_2529</name>
</gene>